<keyword evidence="2" id="KW-0238">DNA-binding</keyword>
<dbReference type="SMART" id="SM00342">
    <property type="entry name" value="HTH_ARAC"/>
    <property type="match status" value="1"/>
</dbReference>
<dbReference type="Gene3D" id="1.10.10.60">
    <property type="entry name" value="Homeodomain-like"/>
    <property type="match status" value="2"/>
</dbReference>
<evidence type="ECO:0000259" key="5">
    <source>
        <dbReference type="PROSITE" id="PS01124"/>
    </source>
</evidence>
<dbReference type="EMBL" id="JAPDHZ010000002">
    <property type="protein sequence ID" value="MDG0790906.1"/>
    <property type="molecule type" value="Genomic_DNA"/>
</dbReference>
<reference evidence="6 7" key="1">
    <citation type="submission" date="2022-10" db="EMBL/GenBank/DDBJ databases">
        <title>Comparative genomic analysis of Cohnella hashimotonis sp. nov., isolated from the International Space Station.</title>
        <authorList>
            <person name="Simpson A."/>
            <person name="Venkateswaran K."/>
        </authorList>
    </citation>
    <scope>NUCLEOTIDE SEQUENCE [LARGE SCALE GENOMIC DNA]</scope>
    <source>
        <strain evidence="6 7">DSM 18997</strain>
    </source>
</reference>
<accession>A0A9X4KFL7</accession>
<dbReference type="Proteomes" id="UP001153387">
    <property type="component" value="Unassembled WGS sequence"/>
</dbReference>
<dbReference type="RefSeq" id="WP_277564694.1">
    <property type="nucleotide sequence ID" value="NZ_JAPDHZ010000002.1"/>
</dbReference>
<keyword evidence="4" id="KW-0472">Membrane</keyword>
<dbReference type="SUPFAM" id="SSF46689">
    <property type="entry name" value="Homeodomain-like"/>
    <property type="match status" value="1"/>
</dbReference>
<protein>
    <submittedName>
        <fullName evidence="6">AraC family transcriptional regulator</fullName>
    </submittedName>
</protein>
<evidence type="ECO:0000256" key="3">
    <source>
        <dbReference type="ARBA" id="ARBA00023163"/>
    </source>
</evidence>
<dbReference type="Pfam" id="PF12833">
    <property type="entry name" value="HTH_18"/>
    <property type="match status" value="1"/>
</dbReference>
<dbReference type="GO" id="GO:0003700">
    <property type="term" value="F:DNA-binding transcription factor activity"/>
    <property type="evidence" value="ECO:0007669"/>
    <property type="project" value="InterPro"/>
</dbReference>
<gene>
    <name evidence="6" type="ORF">OMP38_08535</name>
</gene>
<organism evidence="6 7">
    <name type="scientific">Cohnella ginsengisoli</name>
    <dbReference type="NCBI Taxonomy" id="425004"/>
    <lineage>
        <taxon>Bacteria</taxon>
        <taxon>Bacillati</taxon>
        <taxon>Bacillota</taxon>
        <taxon>Bacilli</taxon>
        <taxon>Bacillales</taxon>
        <taxon>Paenibacillaceae</taxon>
        <taxon>Cohnella</taxon>
    </lineage>
</organism>
<comment type="caution">
    <text evidence="6">The sequence shown here is derived from an EMBL/GenBank/DDBJ whole genome shotgun (WGS) entry which is preliminary data.</text>
</comment>
<feature type="domain" description="HTH araC/xylS-type" evidence="5">
    <location>
        <begin position="674"/>
        <end position="773"/>
    </location>
</feature>
<dbReference type="Gene3D" id="6.10.340.10">
    <property type="match status" value="1"/>
</dbReference>
<sequence>MKRFGAKAYYIKMLLWIGVAILLIVVVLSAVVYFNARKLLVKNEYASNQKILYQVKYNMEFMDQSIASLCQSLYLNSDVAAVMYARQENMVEVANRLNKVTSAVTSANPYIHSLTIYNRNLDQTYNAGRPLFFEDKLLSALYDSDRLLPQMKPIFRNIEKLVNGKTEPEYVFSYVMYETSADDLKPDGVIIVNVRSKWLLDNINQINMIDERKGDSIFIMDQAGEYLDDGTGDREIMQRLKGDLAAYRAAHPEADAEGFFQRKYGGKPYLITYTNVDDAGMTLLKTQPVLEVYRSIDRLRTSILLITLIALLLALGVSILISRTIYRPIGNLVNVVRQNRPGRSVETEAEGVDEISYLNTVYQKSMEELHIFYQEKDRYKDVIKHYWLSRLLAERFSIPAAELAPLFEETRIALPLSGAYAVCLLKIDNYKEFQQRFSAKDKETIRFALINIASEIVAVKYANEGIDMKEDHVLLIVGVPETDAGWLDGLAAYLAEAQDHFSRFFKVTFTASISGKTETLGGLHALYTQAMDQSMYRLQLGHGSVITQERLRGRADNKKTTYSKELETWLMETIKSGNVSAMKDVLASLFEEIAALNYHNALISILRLADAAIEALEKAKVTPAPSLQKVSIGRHVLEKETMAEIERIVWGGLRDSFNKETAEDTDALNYFVVDAVTEYVHRNYQDPGLSLSSIASMMKISTRSLSKIYKDATQLSIADLINGVRLTKAAELLIQEDLSVYEVVQKVGITNETYFFSLFKKKYKMTPKEYALQRKANQIN</sequence>
<dbReference type="InterPro" id="IPR009057">
    <property type="entry name" value="Homeodomain-like_sf"/>
</dbReference>
<evidence type="ECO:0000313" key="7">
    <source>
        <dbReference type="Proteomes" id="UP001153387"/>
    </source>
</evidence>
<evidence type="ECO:0000313" key="6">
    <source>
        <dbReference type="EMBL" id="MDG0790906.1"/>
    </source>
</evidence>
<feature type="transmembrane region" description="Helical" evidence="4">
    <location>
        <begin position="13"/>
        <end position="34"/>
    </location>
</feature>
<dbReference type="PANTHER" id="PTHR43280">
    <property type="entry name" value="ARAC-FAMILY TRANSCRIPTIONAL REGULATOR"/>
    <property type="match status" value="1"/>
</dbReference>
<dbReference type="AlphaFoldDB" id="A0A9X4KFL7"/>
<dbReference type="InterPro" id="IPR018060">
    <property type="entry name" value="HTH_AraC"/>
</dbReference>
<keyword evidence="4" id="KW-0812">Transmembrane</keyword>
<feature type="transmembrane region" description="Helical" evidence="4">
    <location>
        <begin position="303"/>
        <end position="321"/>
    </location>
</feature>
<keyword evidence="1" id="KW-0805">Transcription regulation</keyword>
<evidence type="ECO:0000256" key="2">
    <source>
        <dbReference type="ARBA" id="ARBA00023125"/>
    </source>
</evidence>
<dbReference type="GO" id="GO:0043565">
    <property type="term" value="F:sequence-specific DNA binding"/>
    <property type="evidence" value="ECO:0007669"/>
    <property type="project" value="InterPro"/>
</dbReference>
<dbReference type="PANTHER" id="PTHR43280:SF2">
    <property type="entry name" value="HTH-TYPE TRANSCRIPTIONAL REGULATOR EXSA"/>
    <property type="match status" value="1"/>
</dbReference>
<keyword evidence="4" id="KW-1133">Transmembrane helix</keyword>
<dbReference type="PROSITE" id="PS01124">
    <property type="entry name" value="HTH_ARAC_FAMILY_2"/>
    <property type="match status" value="1"/>
</dbReference>
<name>A0A9X4KFL7_9BACL</name>
<keyword evidence="7" id="KW-1185">Reference proteome</keyword>
<proteinExistence type="predicted"/>
<keyword evidence="3" id="KW-0804">Transcription</keyword>
<evidence type="ECO:0000256" key="4">
    <source>
        <dbReference type="SAM" id="Phobius"/>
    </source>
</evidence>
<evidence type="ECO:0000256" key="1">
    <source>
        <dbReference type="ARBA" id="ARBA00023015"/>
    </source>
</evidence>